<gene>
    <name evidence="1" type="ORF">E2C01_032402</name>
</gene>
<accession>A0A5B7F0N1</accession>
<organism evidence="1 2">
    <name type="scientific">Portunus trituberculatus</name>
    <name type="common">Swimming crab</name>
    <name type="synonym">Neptunus trituberculatus</name>
    <dbReference type="NCBI Taxonomy" id="210409"/>
    <lineage>
        <taxon>Eukaryota</taxon>
        <taxon>Metazoa</taxon>
        <taxon>Ecdysozoa</taxon>
        <taxon>Arthropoda</taxon>
        <taxon>Crustacea</taxon>
        <taxon>Multicrustacea</taxon>
        <taxon>Malacostraca</taxon>
        <taxon>Eumalacostraca</taxon>
        <taxon>Eucarida</taxon>
        <taxon>Decapoda</taxon>
        <taxon>Pleocyemata</taxon>
        <taxon>Brachyura</taxon>
        <taxon>Eubrachyura</taxon>
        <taxon>Portunoidea</taxon>
        <taxon>Portunidae</taxon>
        <taxon>Portuninae</taxon>
        <taxon>Portunus</taxon>
    </lineage>
</organism>
<protein>
    <submittedName>
        <fullName evidence="1">Uncharacterized protein</fullName>
    </submittedName>
</protein>
<dbReference type="AlphaFoldDB" id="A0A5B7F0N1"/>
<dbReference type="EMBL" id="VSRR010004200">
    <property type="protein sequence ID" value="MPC38886.1"/>
    <property type="molecule type" value="Genomic_DNA"/>
</dbReference>
<evidence type="ECO:0000313" key="1">
    <source>
        <dbReference type="EMBL" id="MPC38886.1"/>
    </source>
</evidence>
<dbReference type="Proteomes" id="UP000324222">
    <property type="component" value="Unassembled WGS sequence"/>
</dbReference>
<proteinExistence type="predicted"/>
<keyword evidence="2" id="KW-1185">Reference proteome</keyword>
<evidence type="ECO:0000313" key="2">
    <source>
        <dbReference type="Proteomes" id="UP000324222"/>
    </source>
</evidence>
<name>A0A5B7F0N1_PORTR</name>
<comment type="caution">
    <text evidence="1">The sequence shown here is derived from an EMBL/GenBank/DDBJ whole genome shotgun (WGS) entry which is preliminary data.</text>
</comment>
<reference evidence="1 2" key="1">
    <citation type="submission" date="2019-05" db="EMBL/GenBank/DDBJ databases">
        <title>Another draft genome of Portunus trituberculatus and its Hox gene families provides insights of decapod evolution.</title>
        <authorList>
            <person name="Jeong J.-H."/>
            <person name="Song I."/>
            <person name="Kim S."/>
            <person name="Choi T."/>
            <person name="Kim D."/>
            <person name="Ryu S."/>
            <person name="Kim W."/>
        </authorList>
    </citation>
    <scope>NUCLEOTIDE SEQUENCE [LARGE SCALE GENOMIC DNA]</scope>
    <source>
        <tissue evidence="1">Muscle</tissue>
    </source>
</reference>
<sequence>MFVFLFTISVPRRLSAHIHPRPPSSRPCSRPLQLSEPFRHSPLHLSFFSRTKTSHRPRHDFNPSSAAPPASITRLLHSLPFHDVFPVSLCYSVSHWTTLLLLCHGLNDILALIYTTGQLLKYSYVFTYKYMNMTIKIA</sequence>